<dbReference type="PRINTS" id="PR00033">
    <property type="entry name" value="HTHASNC"/>
</dbReference>
<dbReference type="InterPro" id="IPR036390">
    <property type="entry name" value="WH_DNA-bd_sf"/>
</dbReference>
<dbReference type="InterPro" id="IPR036388">
    <property type="entry name" value="WH-like_DNA-bd_sf"/>
</dbReference>
<accession>A0A3N1D116</accession>
<dbReference type="Proteomes" id="UP000272400">
    <property type="component" value="Unassembled WGS sequence"/>
</dbReference>
<dbReference type="SUPFAM" id="SSF46785">
    <property type="entry name" value="Winged helix' DNA-binding domain"/>
    <property type="match status" value="2"/>
</dbReference>
<organism evidence="5 6">
    <name type="scientific">Actinocorallia herbida</name>
    <dbReference type="NCBI Taxonomy" id="58109"/>
    <lineage>
        <taxon>Bacteria</taxon>
        <taxon>Bacillati</taxon>
        <taxon>Actinomycetota</taxon>
        <taxon>Actinomycetes</taxon>
        <taxon>Streptosporangiales</taxon>
        <taxon>Thermomonosporaceae</taxon>
        <taxon>Actinocorallia</taxon>
    </lineage>
</organism>
<feature type="domain" description="HTH asnC-type" evidence="4">
    <location>
        <begin position="19"/>
        <end position="79"/>
    </location>
</feature>
<comment type="caution">
    <text evidence="5">The sequence shown here is derived from an EMBL/GenBank/DDBJ whole genome shotgun (WGS) entry which is preliminary data.</text>
</comment>
<dbReference type="PANTHER" id="PTHR30154:SF34">
    <property type="entry name" value="TRANSCRIPTIONAL REGULATOR AZLB"/>
    <property type="match status" value="1"/>
</dbReference>
<dbReference type="EMBL" id="RJKE01000001">
    <property type="protein sequence ID" value="ROO87196.1"/>
    <property type="molecule type" value="Genomic_DNA"/>
</dbReference>
<dbReference type="Pfam" id="PF13412">
    <property type="entry name" value="HTH_24"/>
    <property type="match status" value="1"/>
</dbReference>
<dbReference type="AlphaFoldDB" id="A0A3N1D116"/>
<dbReference type="InterPro" id="IPR000485">
    <property type="entry name" value="AsnC-type_HTH_dom"/>
</dbReference>
<dbReference type="Gene3D" id="1.10.10.10">
    <property type="entry name" value="Winged helix-like DNA-binding domain superfamily/Winged helix DNA-binding domain"/>
    <property type="match status" value="2"/>
</dbReference>
<dbReference type="SUPFAM" id="SSF54909">
    <property type="entry name" value="Dimeric alpha+beta barrel"/>
    <property type="match status" value="1"/>
</dbReference>
<dbReference type="SMART" id="SM00344">
    <property type="entry name" value="HTH_ASNC"/>
    <property type="match status" value="2"/>
</dbReference>
<evidence type="ECO:0000256" key="3">
    <source>
        <dbReference type="ARBA" id="ARBA00023163"/>
    </source>
</evidence>
<keyword evidence="3" id="KW-0804">Transcription</keyword>
<gene>
    <name evidence="5" type="ORF">EDD29_4790</name>
</gene>
<dbReference type="PANTHER" id="PTHR30154">
    <property type="entry name" value="LEUCINE-RESPONSIVE REGULATORY PROTEIN"/>
    <property type="match status" value="1"/>
</dbReference>
<evidence type="ECO:0000313" key="5">
    <source>
        <dbReference type="EMBL" id="ROO87196.1"/>
    </source>
</evidence>
<protein>
    <submittedName>
        <fullName evidence="5">AsnC family transcriptional regulator</fullName>
    </submittedName>
</protein>
<feature type="domain" description="HTH asnC-type" evidence="4">
    <location>
        <begin position="191"/>
        <end position="251"/>
    </location>
</feature>
<dbReference type="InterPro" id="IPR019887">
    <property type="entry name" value="Tscrpt_reg_AsnC/Lrp_C"/>
</dbReference>
<keyword evidence="6" id="KW-1185">Reference proteome</keyword>
<dbReference type="Pfam" id="PF01037">
    <property type="entry name" value="AsnC_trans_reg"/>
    <property type="match status" value="1"/>
</dbReference>
<evidence type="ECO:0000259" key="4">
    <source>
        <dbReference type="PROSITE" id="PS50956"/>
    </source>
</evidence>
<keyword evidence="2" id="KW-0238">DNA-binding</keyword>
<dbReference type="Gene3D" id="3.30.70.920">
    <property type="match status" value="1"/>
</dbReference>
<reference evidence="5 6" key="1">
    <citation type="submission" date="2018-11" db="EMBL/GenBank/DDBJ databases">
        <title>Sequencing the genomes of 1000 actinobacteria strains.</title>
        <authorList>
            <person name="Klenk H.-P."/>
        </authorList>
    </citation>
    <scope>NUCLEOTIDE SEQUENCE [LARGE SCALE GENOMIC DNA]</scope>
    <source>
        <strain evidence="5 6">DSM 44254</strain>
    </source>
</reference>
<proteinExistence type="predicted"/>
<dbReference type="GO" id="GO:0005829">
    <property type="term" value="C:cytosol"/>
    <property type="evidence" value="ECO:0007669"/>
    <property type="project" value="TreeGrafter"/>
</dbReference>
<sequence>MTARTPSGPGSRDLASRELDALDLKLLQALELDGRAPFSRIARVLDVSDQTIARRFRRLRAMAGLRVIGMTDDGRLGRDNWILRLGCTPDIAEKLGAALAQRPDTEFIDLASGGTEIMCAMKPRSHRDRDELLLRQLQRTPRITSVSAHCILSSYYGGPSGWLRKVSALDPAEEAALRTPSPAALSGPFVLDLVDEAMLTALRTDGRTPLTELQTVTGQSETVVKRHLDRLRSSGVLYFAVQYDREYLGQAVEAMCWLTVSPRALAEVGAALATHPEVRFAAAVTGRTNVAVSLLTRTTPDLYRYLTDRLAPLPGIQTAETTITLRRLKFLTYDRP</sequence>
<evidence type="ECO:0000313" key="6">
    <source>
        <dbReference type="Proteomes" id="UP000272400"/>
    </source>
</evidence>
<dbReference type="GO" id="GO:0043200">
    <property type="term" value="P:response to amino acid"/>
    <property type="evidence" value="ECO:0007669"/>
    <property type="project" value="TreeGrafter"/>
</dbReference>
<dbReference type="InterPro" id="IPR019888">
    <property type="entry name" value="Tscrpt_reg_AsnC-like"/>
</dbReference>
<dbReference type="Pfam" id="PF13404">
    <property type="entry name" value="HTH_AsnC-type"/>
    <property type="match status" value="1"/>
</dbReference>
<dbReference type="PROSITE" id="PS50956">
    <property type="entry name" value="HTH_ASNC_2"/>
    <property type="match status" value="2"/>
</dbReference>
<name>A0A3N1D116_9ACTN</name>
<evidence type="ECO:0000256" key="2">
    <source>
        <dbReference type="ARBA" id="ARBA00023125"/>
    </source>
</evidence>
<dbReference type="InterPro" id="IPR011008">
    <property type="entry name" value="Dimeric_a/b-barrel"/>
</dbReference>
<dbReference type="RefSeq" id="WP_123666510.1">
    <property type="nucleotide sequence ID" value="NZ_RJKE01000001.1"/>
</dbReference>
<keyword evidence="1" id="KW-0805">Transcription regulation</keyword>
<evidence type="ECO:0000256" key="1">
    <source>
        <dbReference type="ARBA" id="ARBA00023015"/>
    </source>
</evidence>
<dbReference type="GO" id="GO:0043565">
    <property type="term" value="F:sequence-specific DNA binding"/>
    <property type="evidence" value="ECO:0007669"/>
    <property type="project" value="InterPro"/>
</dbReference>
<dbReference type="OrthoDB" id="3453230at2"/>